<name>A0AAN6KTV4_9PEZI</name>
<sequence length="93" mass="10810">MWSWWGVAHQSDLITQLPDVIASASHAWKTPVEADRSRMGKQDDVCVESRRKREASRERKTRLLAADLAPRDIRIRSLGMTECLRFKHQCSFE</sequence>
<evidence type="ECO:0000313" key="2">
    <source>
        <dbReference type="EMBL" id="KAK1001852.1"/>
    </source>
</evidence>
<accession>A0AAN6KTV4</accession>
<dbReference type="EMBL" id="JAUJLE010000033">
    <property type="protein sequence ID" value="KAK1001852.1"/>
    <property type="molecule type" value="Genomic_DNA"/>
</dbReference>
<gene>
    <name evidence="2" type="ORF">LTR91_005328</name>
</gene>
<dbReference type="Proteomes" id="UP001175353">
    <property type="component" value="Unassembled WGS sequence"/>
</dbReference>
<comment type="caution">
    <text evidence="2">The sequence shown here is derived from an EMBL/GenBank/DDBJ whole genome shotgun (WGS) entry which is preliminary data.</text>
</comment>
<evidence type="ECO:0000313" key="3">
    <source>
        <dbReference type="Proteomes" id="UP001175353"/>
    </source>
</evidence>
<proteinExistence type="predicted"/>
<organism evidence="2 3">
    <name type="scientific">Friedmanniomyces endolithicus</name>
    <dbReference type="NCBI Taxonomy" id="329885"/>
    <lineage>
        <taxon>Eukaryota</taxon>
        <taxon>Fungi</taxon>
        <taxon>Dikarya</taxon>
        <taxon>Ascomycota</taxon>
        <taxon>Pezizomycotina</taxon>
        <taxon>Dothideomycetes</taxon>
        <taxon>Dothideomycetidae</taxon>
        <taxon>Mycosphaerellales</taxon>
        <taxon>Teratosphaeriaceae</taxon>
        <taxon>Friedmanniomyces</taxon>
    </lineage>
</organism>
<feature type="region of interest" description="Disordered" evidence="1">
    <location>
        <begin position="31"/>
        <end position="55"/>
    </location>
</feature>
<keyword evidence="3" id="KW-1185">Reference proteome</keyword>
<reference evidence="2" key="1">
    <citation type="submission" date="2023-06" db="EMBL/GenBank/DDBJ databases">
        <title>Black Yeasts Isolated from many extreme environments.</title>
        <authorList>
            <person name="Coleine C."/>
            <person name="Stajich J.E."/>
            <person name="Selbmann L."/>
        </authorList>
    </citation>
    <scope>NUCLEOTIDE SEQUENCE</scope>
    <source>
        <strain evidence="2">CCFEE 5200</strain>
    </source>
</reference>
<protein>
    <submittedName>
        <fullName evidence="2">Uncharacterized protein</fullName>
    </submittedName>
</protein>
<dbReference type="AlphaFoldDB" id="A0AAN6KTV4"/>
<feature type="compositionally biased region" description="Basic and acidic residues" evidence="1">
    <location>
        <begin position="32"/>
        <end position="55"/>
    </location>
</feature>
<evidence type="ECO:0000256" key="1">
    <source>
        <dbReference type="SAM" id="MobiDB-lite"/>
    </source>
</evidence>